<proteinExistence type="predicted"/>
<dbReference type="GO" id="GO:0016491">
    <property type="term" value="F:oxidoreductase activity"/>
    <property type="evidence" value="ECO:0007669"/>
    <property type="project" value="InterPro"/>
</dbReference>
<dbReference type="PANTHER" id="PTHR28630">
    <property type="match status" value="1"/>
</dbReference>
<dbReference type="EMBL" id="CP036276">
    <property type="protein sequence ID" value="QDU45137.1"/>
    <property type="molecule type" value="Genomic_DNA"/>
</dbReference>
<gene>
    <name evidence="2" type="ORF">Mal52_36260</name>
</gene>
<organism evidence="2 3">
    <name type="scientific">Symmachiella dynata</name>
    <dbReference type="NCBI Taxonomy" id="2527995"/>
    <lineage>
        <taxon>Bacteria</taxon>
        <taxon>Pseudomonadati</taxon>
        <taxon>Planctomycetota</taxon>
        <taxon>Planctomycetia</taxon>
        <taxon>Planctomycetales</taxon>
        <taxon>Planctomycetaceae</taxon>
        <taxon>Symmachiella</taxon>
    </lineage>
</organism>
<protein>
    <submittedName>
        <fullName evidence="2">AhpC/TSA family protein</fullName>
    </submittedName>
</protein>
<dbReference type="InterPro" id="IPR036249">
    <property type="entry name" value="Thioredoxin-like_sf"/>
</dbReference>
<sequence length="181" mass="20238">MKQDATKTCTMAAVTNTGENLADLSQTRPLLVVFLRHSGCPFCREALAEIAEKRDTIQHAGVGIVLVHMYDDEFAANYFAKYGLDDLPRISDPECEVYREFGLQRGSHRQVAGPRVWWRGMVATIFKRHGVGRMIGDVLQMPGAFIVHHGEIVRSFEYKTSADRPDYGEFATCDLPGAQDS</sequence>
<dbReference type="Gene3D" id="3.40.30.10">
    <property type="entry name" value="Glutaredoxin"/>
    <property type="match status" value="1"/>
</dbReference>
<dbReference type="AlphaFoldDB" id="A0A517ZRN4"/>
<evidence type="ECO:0000259" key="1">
    <source>
        <dbReference type="Pfam" id="PF00578"/>
    </source>
</evidence>
<dbReference type="CDD" id="cd02970">
    <property type="entry name" value="PRX_like2"/>
    <property type="match status" value="1"/>
</dbReference>
<dbReference type="KEGG" id="sdyn:Mal52_36260"/>
<keyword evidence="3" id="KW-1185">Reference proteome</keyword>
<dbReference type="RefSeq" id="WP_145377523.1">
    <property type="nucleotide sequence ID" value="NZ_CP036276.1"/>
</dbReference>
<evidence type="ECO:0000313" key="2">
    <source>
        <dbReference type="EMBL" id="QDU45137.1"/>
    </source>
</evidence>
<feature type="domain" description="Alkyl hydroperoxide reductase subunit C/ Thiol specific antioxidant" evidence="1">
    <location>
        <begin position="20"/>
        <end position="153"/>
    </location>
</feature>
<dbReference type="Proteomes" id="UP000319383">
    <property type="component" value="Chromosome"/>
</dbReference>
<dbReference type="Pfam" id="PF00578">
    <property type="entry name" value="AhpC-TSA"/>
    <property type="match status" value="1"/>
</dbReference>
<reference evidence="2 3" key="1">
    <citation type="submission" date="2019-02" db="EMBL/GenBank/DDBJ databases">
        <title>Deep-cultivation of Planctomycetes and their phenomic and genomic characterization uncovers novel biology.</title>
        <authorList>
            <person name="Wiegand S."/>
            <person name="Jogler M."/>
            <person name="Boedeker C."/>
            <person name="Pinto D."/>
            <person name="Vollmers J."/>
            <person name="Rivas-Marin E."/>
            <person name="Kohn T."/>
            <person name="Peeters S.H."/>
            <person name="Heuer A."/>
            <person name="Rast P."/>
            <person name="Oberbeckmann S."/>
            <person name="Bunk B."/>
            <person name="Jeske O."/>
            <person name="Meyerdierks A."/>
            <person name="Storesund J.E."/>
            <person name="Kallscheuer N."/>
            <person name="Luecker S."/>
            <person name="Lage O.M."/>
            <person name="Pohl T."/>
            <person name="Merkel B.J."/>
            <person name="Hornburger P."/>
            <person name="Mueller R.-W."/>
            <person name="Bruemmer F."/>
            <person name="Labrenz M."/>
            <person name="Spormann A.M."/>
            <person name="Op den Camp H."/>
            <person name="Overmann J."/>
            <person name="Amann R."/>
            <person name="Jetten M.S.M."/>
            <person name="Mascher T."/>
            <person name="Medema M.H."/>
            <person name="Devos D.P."/>
            <person name="Kaster A.-K."/>
            <person name="Ovreas L."/>
            <person name="Rohde M."/>
            <person name="Galperin M.Y."/>
            <person name="Jogler C."/>
        </authorList>
    </citation>
    <scope>NUCLEOTIDE SEQUENCE [LARGE SCALE GENOMIC DNA]</scope>
    <source>
        <strain evidence="2 3">Mal52</strain>
    </source>
</reference>
<evidence type="ECO:0000313" key="3">
    <source>
        <dbReference type="Proteomes" id="UP000319383"/>
    </source>
</evidence>
<accession>A0A517ZRN4</accession>
<dbReference type="InterPro" id="IPR032801">
    <property type="entry name" value="PXL2A/B/C"/>
</dbReference>
<name>A0A517ZRN4_9PLAN</name>
<dbReference type="InterPro" id="IPR000866">
    <property type="entry name" value="AhpC/TSA"/>
</dbReference>
<dbReference type="SUPFAM" id="SSF52833">
    <property type="entry name" value="Thioredoxin-like"/>
    <property type="match status" value="1"/>
</dbReference>
<dbReference type="GO" id="GO:0016209">
    <property type="term" value="F:antioxidant activity"/>
    <property type="evidence" value="ECO:0007669"/>
    <property type="project" value="InterPro"/>
</dbReference>
<dbReference type="NCBIfam" id="NF040769">
    <property type="entry name" value="SelL_rel_redox"/>
    <property type="match status" value="1"/>
</dbReference>
<dbReference type="PANTHER" id="PTHR28630:SF3">
    <property type="entry name" value="PEROXIREDOXIN-LIKE 2C"/>
    <property type="match status" value="1"/>
</dbReference>